<organism evidence="4 5">
    <name type="scientific">Mya arenaria</name>
    <name type="common">Soft-shell clam</name>
    <dbReference type="NCBI Taxonomy" id="6604"/>
    <lineage>
        <taxon>Eukaryota</taxon>
        <taxon>Metazoa</taxon>
        <taxon>Spiralia</taxon>
        <taxon>Lophotrochozoa</taxon>
        <taxon>Mollusca</taxon>
        <taxon>Bivalvia</taxon>
        <taxon>Autobranchia</taxon>
        <taxon>Heteroconchia</taxon>
        <taxon>Euheterodonta</taxon>
        <taxon>Imparidentia</taxon>
        <taxon>Neoheterodontei</taxon>
        <taxon>Myida</taxon>
        <taxon>Myoidea</taxon>
        <taxon>Myidae</taxon>
        <taxon>Mya</taxon>
    </lineage>
</organism>
<name>A0ABY7G6K8_MYAAR</name>
<dbReference type="SMART" id="SM00225">
    <property type="entry name" value="BTB"/>
    <property type="match status" value="1"/>
</dbReference>
<evidence type="ECO:0000313" key="5">
    <source>
        <dbReference type="Proteomes" id="UP001164746"/>
    </source>
</evidence>
<keyword evidence="1" id="KW-0880">Kelch repeat</keyword>
<dbReference type="InterPro" id="IPR000210">
    <property type="entry name" value="BTB/POZ_dom"/>
</dbReference>
<evidence type="ECO:0000259" key="3">
    <source>
        <dbReference type="SMART" id="SM00225"/>
    </source>
</evidence>
<keyword evidence="5" id="KW-1185">Reference proteome</keyword>
<dbReference type="CDD" id="cd18186">
    <property type="entry name" value="BTB_POZ_ZBTB_KLHL-like"/>
    <property type="match status" value="1"/>
</dbReference>
<keyword evidence="2" id="KW-0677">Repeat</keyword>
<dbReference type="Gene3D" id="1.25.40.420">
    <property type="match status" value="1"/>
</dbReference>
<reference evidence="4" key="1">
    <citation type="submission" date="2022-11" db="EMBL/GenBank/DDBJ databases">
        <title>Centuries of genome instability and evolution in soft-shell clam transmissible cancer (bioRxiv).</title>
        <authorList>
            <person name="Hart S.F.M."/>
            <person name="Yonemitsu M.A."/>
            <person name="Giersch R.M."/>
            <person name="Beal B.F."/>
            <person name="Arriagada G."/>
            <person name="Davis B.W."/>
            <person name="Ostrander E.A."/>
            <person name="Goff S.P."/>
            <person name="Metzger M.J."/>
        </authorList>
    </citation>
    <scope>NUCLEOTIDE SEQUENCE</scope>
    <source>
        <strain evidence="4">MELC-2E11</strain>
        <tissue evidence="4">Siphon/mantle</tissue>
    </source>
</reference>
<gene>
    <name evidence="4" type="ORF">MAR_014370</name>
</gene>
<dbReference type="Pfam" id="PF00651">
    <property type="entry name" value="BTB"/>
    <property type="match status" value="1"/>
</dbReference>
<evidence type="ECO:0000256" key="1">
    <source>
        <dbReference type="ARBA" id="ARBA00022441"/>
    </source>
</evidence>
<dbReference type="SUPFAM" id="SSF54695">
    <property type="entry name" value="POZ domain"/>
    <property type="match status" value="1"/>
</dbReference>
<feature type="domain" description="BTB" evidence="3">
    <location>
        <begin position="34"/>
        <end position="132"/>
    </location>
</feature>
<dbReference type="PANTHER" id="PTHR24412:SF489">
    <property type="entry name" value="RING FINGER DOMAIN AND KELCH REPEAT-CONTAINING PROTEIN DDB_G0271372"/>
    <property type="match status" value="1"/>
</dbReference>
<evidence type="ECO:0000313" key="4">
    <source>
        <dbReference type="EMBL" id="WAR28666.1"/>
    </source>
</evidence>
<dbReference type="Pfam" id="PF07707">
    <property type="entry name" value="BACK"/>
    <property type="match status" value="1"/>
</dbReference>
<dbReference type="Gene3D" id="3.30.710.10">
    <property type="entry name" value="Potassium Channel Kv1.1, Chain A"/>
    <property type="match status" value="1"/>
</dbReference>
<evidence type="ECO:0000256" key="2">
    <source>
        <dbReference type="ARBA" id="ARBA00022737"/>
    </source>
</evidence>
<dbReference type="InterPro" id="IPR011333">
    <property type="entry name" value="SKP1/BTB/POZ_sf"/>
</dbReference>
<protein>
    <submittedName>
        <fullName evidence="4">KLH38-like protein</fullName>
    </submittedName>
</protein>
<accession>A0ABY7G6K8</accession>
<sequence>MRVLTNAEMDFNEMIYRPVAIGELLRQQVKEQSNYCNFTVKQGLWTKRYHDCVLCVSPFIQAMMRNNFNEKAKGFVELKLGSPESIDMVMMFFYGQFPMLTIDNVSAVMHLAEFLLIPNLKAFCVNWIRKDTKMDEENIENLLHLSSIFDFKMLALTKYIRQHLPELLGGNQLLTITADTLENMFSDATLSYVNADVRFEFMIRWVEHSPEQRKPKLDKIIAGIELSEVTVGLIEKAKGDKHFEDLQNLYETETETVAKMQNVLITQNDLDHGFSGFLT</sequence>
<dbReference type="EMBL" id="CP111026">
    <property type="protein sequence ID" value="WAR28666.1"/>
    <property type="molecule type" value="Genomic_DNA"/>
</dbReference>
<proteinExistence type="predicted"/>
<dbReference type="InterPro" id="IPR011705">
    <property type="entry name" value="BACK"/>
</dbReference>
<dbReference type="PANTHER" id="PTHR24412">
    <property type="entry name" value="KELCH PROTEIN"/>
    <property type="match status" value="1"/>
</dbReference>
<dbReference type="Proteomes" id="UP001164746">
    <property type="component" value="Chromosome 15"/>
</dbReference>